<proteinExistence type="predicted"/>
<dbReference type="EMBL" id="BDIP01001744">
    <property type="protein sequence ID" value="GIQ85056.1"/>
    <property type="molecule type" value="Genomic_DNA"/>
</dbReference>
<protein>
    <submittedName>
        <fullName evidence="1">Uncharacterized protein</fullName>
    </submittedName>
</protein>
<dbReference type="AlphaFoldDB" id="A0A9K3CZ84"/>
<comment type="caution">
    <text evidence="1">The sequence shown here is derived from an EMBL/GenBank/DDBJ whole genome shotgun (WGS) entry which is preliminary data.</text>
</comment>
<sequence length="224" mass="24724">KVFRLYQQDYLEPLTAVLKAAIVEKMQDFTQQQLFEERSVVVEGLEDALESAGKLSIGEPTPYVNIPYIQLRNIEFPDPVEEAIINLQCAVVDTDIAAQTRELEEVLHTTDLYAAYKTGNITMIDGEAVGQGYTQSAEFASQIIDVAAEADAYTIAAYRKTTVEYDSDVPAAIEACTMHDYSDIGADNILTCEDALRYTTYAAIAETSNRANRVINVIDIATSD</sequence>
<accession>A0A9K3CZ84</accession>
<feature type="non-terminal residue" evidence="1">
    <location>
        <position position="1"/>
    </location>
</feature>
<keyword evidence="2" id="KW-1185">Reference proteome</keyword>
<reference evidence="1 2" key="1">
    <citation type="journal article" date="2018" name="PLoS ONE">
        <title>The draft genome of Kipferlia bialata reveals reductive genome evolution in fornicate parasites.</title>
        <authorList>
            <person name="Tanifuji G."/>
            <person name="Takabayashi S."/>
            <person name="Kume K."/>
            <person name="Takagi M."/>
            <person name="Nakayama T."/>
            <person name="Kamikawa R."/>
            <person name="Inagaki Y."/>
            <person name="Hashimoto T."/>
        </authorList>
    </citation>
    <scope>NUCLEOTIDE SEQUENCE [LARGE SCALE GENOMIC DNA]</scope>
    <source>
        <strain evidence="1">NY0173</strain>
    </source>
</reference>
<evidence type="ECO:0000313" key="2">
    <source>
        <dbReference type="Proteomes" id="UP000265618"/>
    </source>
</evidence>
<name>A0A9K3CZ84_9EUKA</name>
<evidence type="ECO:0000313" key="1">
    <source>
        <dbReference type="EMBL" id="GIQ85056.1"/>
    </source>
</evidence>
<organism evidence="1 2">
    <name type="scientific">Kipferlia bialata</name>
    <dbReference type="NCBI Taxonomy" id="797122"/>
    <lineage>
        <taxon>Eukaryota</taxon>
        <taxon>Metamonada</taxon>
        <taxon>Carpediemonas-like organisms</taxon>
        <taxon>Kipferlia</taxon>
    </lineage>
</organism>
<gene>
    <name evidence="1" type="ORF">KIPB_006666</name>
</gene>
<dbReference type="Proteomes" id="UP000265618">
    <property type="component" value="Unassembled WGS sequence"/>
</dbReference>